<accession>A0A0A9BXV7</accession>
<sequence length="30" mass="3432">MLCIIYSCDKGFVENFIRSMLVNHPCIGVE</sequence>
<name>A0A0A9BXV7_ARUDO</name>
<proteinExistence type="predicted"/>
<evidence type="ECO:0000313" key="1">
    <source>
        <dbReference type="EMBL" id="JAD68899.1"/>
    </source>
</evidence>
<reference evidence="1" key="2">
    <citation type="journal article" date="2015" name="Data Brief">
        <title>Shoot transcriptome of the giant reed, Arundo donax.</title>
        <authorList>
            <person name="Barrero R.A."/>
            <person name="Guerrero F.D."/>
            <person name="Moolhuijzen P."/>
            <person name="Goolsby J.A."/>
            <person name="Tidwell J."/>
            <person name="Bellgard S.E."/>
            <person name="Bellgard M.I."/>
        </authorList>
    </citation>
    <scope>NUCLEOTIDE SEQUENCE</scope>
    <source>
        <tissue evidence="1">Shoot tissue taken approximately 20 cm above the soil surface</tissue>
    </source>
</reference>
<organism evidence="1">
    <name type="scientific">Arundo donax</name>
    <name type="common">Giant reed</name>
    <name type="synonym">Donax arundinaceus</name>
    <dbReference type="NCBI Taxonomy" id="35708"/>
    <lineage>
        <taxon>Eukaryota</taxon>
        <taxon>Viridiplantae</taxon>
        <taxon>Streptophyta</taxon>
        <taxon>Embryophyta</taxon>
        <taxon>Tracheophyta</taxon>
        <taxon>Spermatophyta</taxon>
        <taxon>Magnoliopsida</taxon>
        <taxon>Liliopsida</taxon>
        <taxon>Poales</taxon>
        <taxon>Poaceae</taxon>
        <taxon>PACMAD clade</taxon>
        <taxon>Arundinoideae</taxon>
        <taxon>Arundineae</taxon>
        <taxon>Arundo</taxon>
    </lineage>
</organism>
<dbReference type="AlphaFoldDB" id="A0A0A9BXV7"/>
<dbReference type="EMBL" id="GBRH01228996">
    <property type="protein sequence ID" value="JAD68899.1"/>
    <property type="molecule type" value="Transcribed_RNA"/>
</dbReference>
<protein>
    <submittedName>
        <fullName evidence="1">Uncharacterized protein</fullName>
    </submittedName>
</protein>
<reference evidence="1" key="1">
    <citation type="submission" date="2014-09" db="EMBL/GenBank/DDBJ databases">
        <authorList>
            <person name="Magalhaes I.L.F."/>
            <person name="Oliveira U."/>
            <person name="Santos F.R."/>
            <person name="Vidigal T.H.D.A."/>
            <person name="Brescovit A.D."/>
            <person name="Santos A.J."/>
        </authorList>
    </citation>
    <scope>NUCLEOTIDE SEQUENCE</scope>
    <source>
        <tissue evidence="1">Shoot tissue taken approximately 20 cm above the soil surface</tissue>
    </source>
</reference>